<name>A0ABW5DTX6_9PROT</name>
<keyword evidence="1" id="KW-0732">Signal</keyword>
<evidence type="ECO:0000313" key="3">
    <source>
        <dbReference type="Proteomes" id="UP001597295"/>
    </source>
</evidence>
<proteinExistence type="predicted"/>
<sequence>MHRFAVVPCLLSLLAAPSAVQADRLRYDIYVGGVHAAELTVNMALDGSKYAMSIEGRTRGMTEWLLGWRISSMVEGERGESGVSPSYQRSLSRFRGTERSVDIRFGDGKILGWSVTPPEEPDPDRVPVTLAETTGAVDMMSGLLGALLDSADGRCPERARVFDGRRRTDLMFLDMGTVRLKPTTYGIYQGDAFRCLMTVERIAGYLKRETEWNRAEDRGRPATIFMQQAAPGLPPIPVRVESDLTLGQVVVHLTGVDETDVWPRLGPLPTD</sequence>
<keyword evidence="3" id="KW-1185">Reference proteome</keyword>
<organism evidence="2 3">
    <name type="scientific">Lacibacterium aquatile</name>
    <dbReference type="NCBI Taxonomy" id="1168082"/>
    <lineage>
        <taxon>Bacteria</taxon>
        <taxon>Pseudomonadati</taxon>
        <taxon>Pseudomonadota</taxon>
        <taxon>Alphaproteobacteria</taxon>
        <taxon>Rhodospirillales</taxon>
        <taxon>Rhodospirillaceae</taxon>
    </lineage>
</organism>
<dbReference type="Proteomes" id="UP001597295">
    <property type="component" value="Unassembled WGS sequence"/>
</dbReference>
<feature type="signal peptide" evidence="1">
    <location>
        <begin position="1"/>
        <end position="22"/>
    </location>
</feature>
<feature type="chain" id="PRO_5045419328" evidence="1">
    <location>
        <begin position="23"/>
        <end position="271"/>
    </location>
</feature>
<accession>A0ABW5DTX6</accession>
<comment type="caution">
    <text evidence="2">The sequence shown here is derived from an EMBL/GenBank/DDBJ whole genome shotgun (WGS) entry which is preliminary data.</text>
</comment>
<evidence type="ECO:0000256" key="1">
    <source>
        <dbReference type="SAM" id="SignalP"/>
    </source>
</evidence>
<gene>
    <name evidence="2" type="ORF">ACFSM5_15795</name>
</gene>
<dbReference type="Pfam" id="PF11306">
    <property type="entry name" value="DUF3108"/>
    <property type="match status" value="1"/>
</dbReference>
<dbReference type="EMBL" id="JBHUIP010000013">
    <property type="protein sequence ID" value="MFD2264367.1"/>
    <property type="molecule type" value="Genomic_DNA"/>
</dbReference>
<dbReference type="RefSeq" id="WP_379877449.1">
    <property type="nucleotide sequence ID" value="NZ_JBHUIP010000013.1"/>
</dbReference>
<reference evidence="3" key="1">
    <citation type="journal article" date="2019" name="Int. J. Syst. Evol. Microbiol.">
        <title>The Global Catalogue of Microorganisms (GCM) 10K type strain sequencing project: providing services to taxonomists for standard genome sequencing and annotation.</title>
        <authorList>
            <consortium name="The Broad Institute Genomics Platform"/>
            <consortium name="The Broad Institute Genome Sequencing Center for Infectious Disease"/>
            <person name="Wu L."/>
            <person name="Ma J."/>
        </authorList>
    </citation>
    <scope>NUCLEOTIDE SEQUENCE [LARGE SCALE GENOMIC DNA]</scope>
    <source>
        <strain evidence="3">CGMCC 1.19062</strain>
    </source>
</reference>
<protein>
    <submittedName>
        <fullName evidence="2">DUF3108 domain-containing protein</fullName>
    </submittedName>
</protein>
<dbReference type="InterPro" id="IPR021457">
    <property type="entry name" value="DUF3108"/>
</dbReference>
<evidence type="ECO:0000313" key="2">
    <source>
        <dbReference type="EMBL" id="MFD2264367.1"/>
    </source>
</evidence>